<evidence type="ECO:0000256" key="6">
    <source>
        <dbReference type="SAM" id="Phobius"/>
    </source>
</evidence>
<evidence type="ECO:0000256" key="1">
    <source>
        <dbReference type="ARBA" id="ARBA00004167"/>
    </source>
</evidence>
<dbReference type="GO" id="GO:0071944">
    <property type="term" value="C:cell periphery"/>
    <property type="evidence" value="ECO:0007669"/>
    <property type="project" value="UniProtKB-ARBA"/>
</dbReference>
<dbReference type="PANTHER" id="PTHR15549">
    <property type="entry name" value="PAIRED IMMUNOGLOBULIN-LIKE TYPE 2 RECEPTOR"/>
    <property type="match status" value="1"/>
</dbReference>
<evidence type="ECO:0000256" key="5">
    <source>
        <dbReference type="SAM" id="MobiDB-lite"/>
    </source>
</evidence>
<evidence type="ECO:0000313" key="8">
    <source>
        <dbReference type="Proteomes" id="UP000799429"/>
    </source>
</evidence>
<evidence type="ECO:0000256" key="4">
    <source>
        <dbReference type="ARBA" id="ARBA00023136"/>
    </source>
</evidence>
<dbReference type="EMBL" id="MU006094">
    <property type="protein sequence ID" value="KAF2839762.1"/>
    <property type="molecule type" value="Genomic_DNA"/>
</dbReference>
<comment type="subcellular location">
    <subcellularLocation>
        <location evidence="1">Membrane</location>
        <topology evidence="1">Single-pass membrane protein</topology>
    </subcellularLocation>
</comment>
<evidence type="ECO:0000313" key="7">
    <source>
        <dbReference type="EMBL" id="KAF2839762.1"/>
    </source>
</evidence>
<evidence type="ECO:0000256" key="3">
    <source>
        <dbReference type="ARBA" id="ARBA00022989"/>
    </source>
</evidence>
<evidence type="ECO:0000256" key="2">
    <source>
        <dbReference type="ARBA" id="ARBA00022692"/>
    </source>
</evidence>
<feature type="transmembrane region" description="Helical" evidence="6">
    <location>
        <begin position="116"/>
        <end position="137"/>
    </location>
</feature>
<feature type="region of interest" description="Disordered" evidence="5">
    <location>
        <begin position="1"/>
        <end position="30"/>
    </location>
</feature>
<protein>
    <recommendedName>
        <fullName evidence="9">Mid2 domain-containing protein</fullName>
    </recommendedName>
</protein>
<keyword evidence="3 6" id="KW-1133">Transmembrane helix</keyword>
<comment type="caution">
    <text evidence="7">The sequence shown here is derived from an EMBL/GenBank/DDBJ whole genome shotgun (WGS) entry which is preliminary data.</text>
</comment>
<keyword evidence="8" id="KW-1185">Reference proteome</keyword>
<dbReference type="Proteomes" id="UP000799429">
    <property type="component" value="Unassembled WGS sequence"/>
</dbReference>
<keyword evidence="4 6" id="KW-0472">Membrane</keyword>
<name>A0A9P4SBX4_9PEZI</name>
<feature type="region of interest" description="Disordered" evidence="5">
    <location>
        <begin position="149"/>
        <end position="212"/>
    </location>
</feature>
<organism evidence="7 8">
    <name type="scientific">Patellaria atrata CBS 101060</name>
    <dbReference type="NCBI Taxonomy" id="1346257"/>
    <lineage>
        <taxon>Eukaryota</taxon>
        <taxon>Fungi</taxon>
        <taxon>Dikarya</taxon>
        <taxon>Ascomycota</taxon>
        <taxon>Pezizomycotina</taxon>
        <taxon>Dothideomycetes</taxon>
        <taxon>Dothideomycetes incertae sedis</taxon>
        <taxon>Patellariales</taxon>
        <taxon>Patellariaceae</taxon>
        <taxon>Patellaria</taxon>
    </lineage>
</organism>
<keyword evidence="2 6" id="KW-0812">Transmembrane</keyword>
<dbReference type="GO" id="GO:0016020">
    <property type="term" value="C:membrane"/>
    <property type="evidence" value="ECO:0007669"/>
    <property type="project" value="UniProtKB-SubCell"/>
</dbReference>
<sequence>MTTTAPPVTNDGPPSGFPGGYPGGYPGWPSCTTWTDSIRNEVSSSCTAVRGPPPFVSDILASLARTQTVTVGISSTTLDTSTTTGPPTPSNTATAAPAQVPPSSSSDGPALSGGTIAGIVIGVVAIILIVILGYFVLRQRRNKGPVATQELEAQKREGPPVEMQGELGLGPQEMDVKDKGVLNPPPLVFHELHGDSTPTELDAEKRKSTHYK</sequence>
<feature type="compositionally biased region" description="Low complexity" evidence="5">
    <location>
        <begin position="75"/>
        <end position="106"/>
    </location>
</feature>
<reference evidence="7" key="1">
    <citation type="journal article" date="2020" name="Stud. Mycol.">
        <title>101 Dothideomycetes genomes: a test case for predicting lifestyles and emergence of pathogens.</title>
        <authorList>
            <person name="Haridas S."/>
            <person name="Albert R."/>
            <person name="Binder M."/>
            <person name="Bloem J."/>
            <person name="Labutti K."/>
            <person name="Salamov A."/>
            <person name="Andreopoulos B."/>
            <person name="Baker S."/>
            <person name="Barry K."/>
            <person name="Bills G."/>
            <person name="Bluhm B."/>
            <person name="Cannon C."/>
            <person name="Castanera R."/>
            <person name="Culley D."/>
            <person name="Daum C."/>
            <person name="Ezra D."/>
            <person name="Gonzalez J."/>
            <person name="Henrissat B."/>
            <person name="Kuo A."/>
            <person name="Liang C."/>
            <person name="Lipzen A."/>
            <person name="Lutzoni F."/>
            <person name="Magnuson J."/>
            <person name="Mondo S."/>
            <person name="Nolan M."/>
            <person name="Ohm R."/>
            <person name="Pangilinan J."/>
            <person name="Park H.-J."/>
            <person name="Ramirez L."/>
            <person name="Alfaro M."/>
            <person name="Sun H."/>
            <person name="Tritt A."/>
            <person name="Yoshinaga Y."/>
            <person name="Zwiers L.-H."/>
            <person name="Turgeon B."/>
            <person name="Goodwin S."/>
            <person name="Spatafora J."/>
            <person name="Crous P."/>
            <person name="Grigoriev I."/>
        </authorList>
    </citation>
    <scope>NUCLEOTIDE SEQUENCE</scope>
    <source>
        <strain evidence="7">CBS 101060</strain>
    </source>
</reference>
<feature type="compositionally biased region" description="Gly residues" evidence="5">
    <location>
        <begin position="17"/>
        <end position="26"/>
    </location>
</feature>
<evidence type="ECO:0008006" key="9">
    <source>
        <dbReference type="Google" id="ProtNLM"/>
    </source>
</evidence>
<gene>
    <name evidence="7" type="ORF">M501DRAFT_1057095</name>
</gene>
<dbReference type="CDD" id="cd12087">
    <property type="entry name" value="TM_EGFR-like"/>
    <property type="match status" value="1"/>
</dbReference>
<feature type="region of interest" description="Disordered" evidence="5">
    <location>
        <begin position="75"/>
        <end position="109"/>
    </location>
</feature>
<dbReference type="InterPro" id="IPR051694">
    <property type="entry name" value="Immunoregulatory_rcpt-like"/>
</dbReference>
<accession>A0A9P4SBX4</accession>
<proteinExistence type="predicted"/>
<dbReference type="AlphaFoldDB" id="A0A9P4SBX4"/>